<evidence type="ECO:0000256" key="11">
    <source>
        <dbReference type="ARBA" id="ARBA00022984"/>
    </source>
</evidence>
<comment type="function">
    <text evidence="17 18">Catalyzes the last two sequential reactions in the de novo biosynthetic pathway for UDP-N-acetylglucosamine (UDP-GlcNAc). The C-terminal domain catalyzes the transfer of acetyl group from acetyl coenzyme A to glucosamine-1-phosphate (GlcN-1-P) to produce N-acetylglucosamine-1-phosphate (GlcNAc-1-P), which is converted into UDP-GlcNAc by the transfer of uridine 5-monophosphate (from uridine 5-triphosphate), a reaction catalyzed by the N-terminal domain.</text>
</comment>
<dbReference type="Gene3D" id="3.90.550.10">
    <property type="entry name" value="Spore Coat Polysaccharide Biosynthesis Protein SpsA, Chain A"/>
    <property type="match status" value="1"/>
</dbReference>
<keyword evidence="9 18" id="KW-0460">Magnesium</keyword>
<comment type="catalytic activity">
    <reaction evidence="15 18">
        <text>alpha-D-glucosamine 1-phosphate + acetyl-CoA = N-acetyl-alpha-D-glucosamine 1-phosphate + CoA + H(+)</text>
        <dbReference type="Rhea" id="RHEA:13725"/>
        <dbReference type="ChEBI" id="CHEBI:15378"/>
        <dbReference type="ChEBI" id="CHEBI:57287"/>
        <dbReference type="ChEBI" id="CHEBI:57288"/>
        <dbReference type="ChEBI" id="CHEBI:57776"/>
        <dbReference type="ChEBI" id="CHEBI:58516"/>
        <dbReference type="EC" id="2.3.1.157"/>
    </reaction>
</comment>
<dbReference type="Pfam" id="PF00132">
    <property type="entry name" value="Hexapep"/>
    <property type="match status" value="1"/>
</dbReference>
<feature type="binding site" evidence="18">
    <location>
        <position position="143"/>
    </location>
    <ligand>
        <name>UDP-N-acetyl-alpha-D-glucosamine</name>
        <dbReference type="ChEBI" id="CHEBI:57705"/>
    </ligand>
</feature>
<keyword evidence="7 18" id="KW-0479">Metal-binding</keyword>
<evidence type="ECO:0000256" key="8">
    <source>
        <dbReference type="ARBA" id="ARBA00022737"/>
    </source>
</evidence>
<evidence type="ECO:0000256" key="16">
    <source>
        <dbReference type="ARBA" id="ARBA00048493"/>
    </source>
</evidence>
<feature type="binding site" evidence="18">
    <location>
        <position position="352"/>
    </location>
    <ligand>
        <name>UDP-N-acetyl-alpha-D-glucosamine</name>
        <dbReference type="ChEBI" id="CHEBI:57705"/>
    </ligand>
</feature>
<comment type="pathway">
    <text evidence="18">Nucleotide-sugar biosynthesis; UDP-N-acetyl-alpha-D-glucosamine biosynthesis; N-acetyl-alpha-D-glucosamine 1-phosphate from alpha-D-glucosamine 6-phosphate (route II): step 2/2.</text>
</comment>
<keyword evidence="4 18" id="KW-0963">Cytoplasm</keyword>
<feature type="binding site" evidence="18">
    <location>
        <position position="25"/>
    </location>
    <ligand>
        <name>UDP-N-acetyl-alpha-D-glucosamine</name>
        <dbReference type="ChEBI" id="CHEBI:57705"/>
    </ligand>
</feature>
<dbReference type="RefSeq" id="WP_045442504.1">
    <property type="nucleotide sequence ID" value="NZ_BBIO01000002.1"/>
</dbReference>
<dbReference type="GO" id="GO:0016020">
    <property type="term" value="C:membrane"/>
    <property type="evidence" value="ECO:0007669"/>
    <property type="project" value="GOC"/>
</dbReference>
<keyword evidence="13 18" id="KW-0012">Acyltransferase</keyword>
<feature type="binding site" evidence="18">
    <location>
        <position position="391"/>
    </location>
    <ligand>
        <name>acetyl-CoA</name>
        <dbReference type="ChEBI" id="CHEBI:57288"/>
    </ligand>
</feature>
<dbReference type="SUPFAM" id="SSF51161">
    <property type="entry name" value="Trimeric LpxA-like enzymes"/>
    <property type="match status" value="1"/>
</dbReference>
<feature type="binding site" evidence="18">
    <location>
        <position position="77"/>
    </location>
    <ligand>
        <name>UDP-N-acetyl-alpha-D-glucosamine</name>
        <dbReference type="ChEBI" id="CHEBI:57705"/>
    </ligand>
</feature>
<evidence type="ECO:0000256" key="10">
    <source>
        <dbReference type="ARBA" id="ARBA00022960"/>
    </source>
</evidence>
<keyword evidence="5 18" id="KW-0808">Transferase</keyword>
<keyword evidence="11 18" id="KW-0573">Peptidoglycan synthesis</keyword>
<evidence type="ECO:0000256" key="6">
    <source>
        <dbReference type="ARBA" id="ARBA00022695"/>
    </source>
</evidence>
<dbReference type="AlphaFoldDB" id="A0A081B7E3"/>
<evidence type="ECO:0000256" key="17">
    <source>
        <dbReference type="ARBA" id="ARBA00049628"/>
    </source>
</evidence>
<keyword evidence="12 18" id="KW-0511">Multifunctional enzyme</keyword>
<dbReference type="InterPro" id="IPR029044">
    <property type="entry name" value="Nucleotide-diphossugar_trans"/>
</dbReference>
<feature type="binding site" evidence="18">
    <location>
        <position position="337"/>
    </location>
    <ligand>
        <name>UDP-N-acetyl-alpha-D-glucosamine</name>
        <dbReference type="ChEBI" id="CHEBI:57705"/>
    </ligand>
</feature>
<dbReference type="EC" id="2.3.1.157" evidence="18"/>
<dbReference type="UniPathway" id="UPA00113">
    <property type="reaction ID" value="UER00532"/>
</dbReference>
<feature type="binding site" evidence="18">
    <location>
        <position position="230"/>
    </location>
    <ligand>
        <name>Mg(2+)</name>
        <dbReference type="ChEBI" id="CHEBI:18420"/>
    </ligand>
</feature>
<feature type="binding site" evidence="18">
    <location>
        <position position="107"/>
    </location>
    <ligand>
        <name>Mg(2+)</name>
        <dbReference type="ChEBI" id="CHEBI:18420"/>
    </ligand>
</feature>
<dbReference type="CDD" id="cd03353">
    <property type="entry name" value="LbH_GlmU_C"/>
    <property type="match status" value="1"/>
</dbReference>
<feature type="binding site" evidence="18">
    <location>
        <position position="426"/>
    </location>
    <ligand>
        <name>acetyl-CoA</name>
        <dbReference type="ChEBI" id="CHEBI:57288"/>
    </ligand>
</feature>
<comment type="catalytic activity">
    <reaction evidence="16 18">
        <text>N-acetyl-alpha-D-glucosamine 1-phosphate + UTP + H(+) = UDP-N-acetyl-alpha-D-glucosamine + diphosphate</text>
        <dbReference type="Rhea" id="RHEA:13509"/>
        <dbReference type="ChEBI" id="CHEBI:15378"/>
        <dbReference type="ChEBI" id="CHEBI:33019"/>
        <dbReference type="ChEBI" id="CHEBI:46398"/>
        <dbReference type="ChEBI" id="CHEBI:57705"/>
        <dbReference type="ChEBI" id="CHEBI:57776"/>
        <dbReference type="EC" id="2.7.7.23"/>
    </reaction>
</comment>
<feature type="region of interest" description="Pyrophosphorylase" evidence="18">
    <location>
        <begin position="1"/>
        <end position="232"/>
    </location>
</feature>
<feature type="active site" description="Proton acceptor" evidence="18">
    <location>
        <position position="349"/>
    </location>
</feature>
<keyword evidence="14 18" id="KW-0961">Cell wall biogenesis/degradation</keyword>
<name>A0A081B7E3_9HYPH</name>
<dbReference type="Pfam" id="PF12804">
    <property type="entry name" value="NTP_transf_3"/>
    <property type="match status" value="1"/>
</dbReference>
<dbReference type="InterPro" id="IPR018357">
    <property type="entry name" value="Hexapep_transf_CS"/>
</dbReference>
<dbReference type="GO" id="GO:0006048">
    <property type="term" value="P:UDP-N-acetylglucosamine biosynthetic process"/>
    <property type="evidence" value="ECO:0007669"/>
    <property type="project" value="UniProtKB-UniPathway"/>
</dbReference>
<evidence type="ECO:0000256" key="3">
    <source>
        <dbReference type="ARBA" id="ARBA00007947"/>
    </source>
</evidence>
<dbReference type="Gene3D" id="2.160.10.10">
    <property type="entry name" value="Hexapeptide repeat proteins"/>
    <property type="match status" value="1"/>
</dbReference>
<keyword evidence="21" id="KW-1185">Reference proteome</keyword>
<feature type="binding site" evidence="18">
    <location>
        <begin position="82"/>
        <end position="83"/>
    </location>
    <ligand>
        <name>UDP-N-acetyl-alpha-D-glucosamine</name>
        <dbReference type="ChEBI" id="CHEBI:57705"/>
    </ligand>
</feature>
<evidence type="ECO:0000256" key="18">
    <source>
        <dbReference type="HAMAP-Rule" id="MF_01631"/>
    </source>
</evidence>
<feature type="binding site" evidence="18">
    <location>
        <position position="230"/>
    </location>
    <ligand>
        <name>UDP-N-acetyl-alpha-D-glucosamine</name>
        <dbReference type="ChEBI" id="CHEBI:57705"/>
    </ligand>
</feature>
<feature type="region of interest" description="N-acetyltransferase" evidence="18">
    <location>
        <begin position="254"/>
        <end position="449"/>
    </location>
</feature>
<evidence type="ECO:0000256" key="7">
    <source>
        <dbReference type="ARBA" id="ARBA00022723"/>
    </source>
</evidence>
<dbReference type="HAMAP" id="MF_01631">
    <property type="entry name" value="GlmU"/>
    <property type="match status" value="1"/>
</dbReference>
<feature type="binding site" evidence="18">
    <location>
        <position position="366"/>
    </location>
    <ligand>
        <name>acetyl-CoA</name>
        <dbReference type="ChEBI" id="CHEBI:57288"/>
    </ligand>
</feature>
<dbReference type="GO" id="GO:0019134">
    <property type="term" value="F:glucosamine-1-phosphate N-acetyltransferase activity"/>
    <property type="evidence" value="ECO:0007669"/>
    <property type="project" value="UniProtKB-UniRule"/>
</dbReference>
<dbReference type="PROSITE" id="PS00101">
    <property type="entry name" value="HEXAPEP_TRANSFERASES"/>
    <property type="match status" value="1"/>
</dbReference>
<organism evidence="20 21">
    <name type="scientific">Tepidicaulis marinus</name>
    <dbReference type="NCBI Taxonomy" id="1333998"/>
    <lineage>
        <taxon>Bacteria</taxon>
        <taxon>Pseudomonadati</taxon>
        <taxon>Pseudomonadota</taxon>
        <taxon>Alphaproteobacteria</taxon>
        <taxon>Hyphomicrobiales</taxon>
        <taxon>Parvibaculaceae</taxon>
        <taxon>Tepidicaulis</taxon>
    </lineage>
</organism>
<gene>
    <name evidence="18" type="primary">glmU</name>
    <name evidence="20" type="ORF">M2A_0460</name>
</gene>
<dbReference type="InterPro" id="IPR001451">
    <property type="entry name" value="Hexapep"/>
</dbReference>
<feature type="binding site" evidence="18">
    <location>
        <position position="173"/>
    </location>
    <ligand>
        <name>UDP-N-acetyl-alpha-D-glucosamine</name>
        <dbReference type="ChEBI" id="CHEBI:57705"/>
    </ligand>
</feature>
<comment type="subcellular location">
    <subcellularLocation>
        <location evidence="1 18">Cytoplasm</location>
    </subcellularLocation>
</comment>
<dbReference type="GO" id="GO:0009245">
    <property type="term" value="P:lipid A biosynthetic process"/>
    <property type="evidence" value="ECO:0007669"/>
    <property type="project" value="UniProtKB-UniRule"/>
</dbReference>
<dbReference type="NCBIfam" id="NF010933">
    <property type="entry name" value="PRK14353.1"/>
    <property type="match status" value="1"/>
</dbReference>
<evidence type="ECO:0000256" key="2">
    <source>
        <dbReference type="ARBA" id="ARBA00007707"/>
    </source>
</evidence>
<dbReference type="InterPro" id="IPR011004">
    <property type="entry name" value="Trimer_LpxA-like_sf"/>
</dbReference>
<evidence type="ECO:0000256" key="4">
    <source>
        <dbReference type="ARBA" id="ARBA00022490"/>
    </source>
</evidence>
<protein>
    <recommendedName>
        <fullName evidence="18">Bifunctional protein GlmU</fullName>
    </recommendedName>
    <domain>
        <recommendedName>
            <fullName evidence="18">UDP-N-acetylglucosamine pyrophosphorylase</fullName>
            <ecNumber evidence="18">2.7.7.23</ecNumber>
        </recommendedName>
        <alternativeName>
            <fullName evidence="18">N-acetylglucosamine-1-phosphate uridyltransferase</fullName>
        </alternativeName>
    </domain>
    <domain>
        <recommendedName>
            <fullName evidence="18">Glucosamine-1-phosphate N-acetyltransferase</fullName>
            <ecNumber evidence="18">2.3.1.157</ecNumber>
        </recommendedName>
    </domain>
</protein>
<feature type="region of interest" description="Linker" evidence="18">
    <location>
        <begin position="233"/>
        <end position="253"/>
    </location>
</feature>
<evidence type="ECO:0000256" key="12">
    <source>
        <dbReference type="ARBA" id="ARBA00023268"/>
    </source>
</evidence>
<dbReference type="Proteomes" id="UP000028702">
    <property type="component" value="Unassembled WGS sequence"/>
</dbReference>
<dbReference type="GO" id="GO:0008360">
    <property type="term" value="P:regulation of cell shape"/>
    <property type="evidence" value="ECO:0007669"/>
    <property type="project" value="UniProtKB-KW"/>
</dbReference>
<feature type="binding site" evidence="18">
    <location>
        <begin position="11"/>
        <end position="14"/>
    </location>
    <ligand>
        <name>UDP-N-acetyl-alpha-D-glucosamine</name>
        <dbReference type="ChEBI" id="CHEBI:57705"/>
    </ligand>
</feature>
<evidence type="ECO:0000256" key="13">
    <source>
        <dbReference type="ARBA" id="ARBA00023315"/>
    </source>
</evidence>
<dbReference type="GO" id="GO:0005737">
    <property type="term" value="C:cytoplasm"/>
    <property type="evidence" value="ECO:0007669"/>
    <property type="project" value="UniProtKB-SubCell"/>
</dbReference>
<feature type="binding site" evidence="18">
    <location>
        <begin position="372"/>
        <end position="373"/>
    </location>
    <ligand>
        <name>acetyl-CoA</name>
        <dbReference type="ChEBI" id="CHEBI:57288"/>
    </ligand>
</feature>
<feature type="binding site" evidence="18">
    <location>
        <position position="363"/>
    </location>
    <ligand>
        <name>UDP-N-acetyl-alpha-D-glucosamine</name>
        <dbReference type="ChEBI" id="CHEBI:57705"/>
    </ligand>
</feature>
<dbReference type="GO" id="GO:0071555">
    <property type="term" value="P:cell wall organization"/>
    <property type="evidence" value="ECO:0007669"/>
    <property type="project" value="UniProtKB-KW"/>
</dbReference>
<comment type="similarity">
    <text evidence="3 18">In the N-terminal section; belongs to the N-acetylglucosamine-1-phosphate uridyltransferase family.</text>
</comment>
<comment type="cofactor">
    <cofactor evidence="18">
        <name>Mg(2+)</name>
        <dbReference type="ChEBI" id="CHEBI:18420"/>
    </cofactor>
    <text evidence="18">Binds 1 Mg(2+) ion per subunit.</text>
</comment>
<feature type="domain" description="MobA-like NTP transferase" evidence="19">
    <location>
        <begin position="9"/>
        <end position="142"/>
    </location>
</feature>
<feature type="binding site" evidence="18">
    <location>
        <position position="319"/>
    </location>
    <ligand>
        <name>UDP-N-acetyl-alpha-D-glucosamine</name>
        <dbReference type="ChEBI" id="CHEBI:57705"/>
    </ligand>
</feature>
<keyword evidence="6 18" id="KW-0548">Nucleotidyltransferase</keyword>
<dbReference type="EMBL" id="BBIO01000002">
    <property type="protein sequence ID" value="GAK43961.1"/>
    <property type="molecule type" value="Genomic_DNA"/>
</dbReference>
<evidence type="ECO:0000256" key="1">
    <source>
        <dbReference type="ARBA" id="ARBA00004496"/>
    </source>
</evidence>
<feature type="binding site" evidence="18">
    <location>
        <position position="158"/>
    </location>
    <ligand>
        <name>UDP-N-acetyl-alpha-D-glucosamine</name>
        <dbReference type="ChEBI" id="CHEBI:57705"/>
    </ligand>
</feature>
<dbReference type="GO" id="GO:0000287">
    <property type="term" value="F:magnesium ion binding"/>
    <property type="evidence" value="ECO:0007669"/>
    <property type="project" value="UniProtKB-UniRule"/>
</dbReference>
<keyword evidence="8 18" id="KW-0677">Repeat</keyword>
<proteinExistence type="inferred from homology"/>
<keyword evidence="10 18" id="KW-0133">Cell shape</keyword>
<accession>A0A081B7E3</accession>
<dbReference type="EC" id="2.7.7.23" evidence="18"/>
<comment type="caution">
    <text evidence="20">The sequence shown here is derived from an EMBL/GenBank/DDBJ whole genome shotgun (WGS) entry which is preliminary data.</text>
</comment>
<dbReference type="eggNOG" id="COG1207">
    <property type="taxonomic scope" value="Bacteria"/>
</dbReference>
<dbReference type="NCBIfam" id="TIGR01173">
    <property type="entry name" value="glmU"/>
    <property type="match status" value="1"/>
</dbReference>
<comment type="pathway">
    <text evidence="18">Nucleotide-sugar biosynthesis; UDP-N-acetyl-alpha-D-glucosamine biosynthesis; UDP-N-acetyl-alpha-D-glucosamine from N-acetyl-alpha-D-glucosamine 1-phosphate: step 1/1.</text>
</comment>
<dbReference type="InterPro" id="IPR005882">
    <property type="entry name" value="Bifunctional_GlmU"/>
</dbReference>
<dbReference type="InterPro" id="IPR050065">
    <property type="entry name" value="GlmU-like"/>
</dbReference>
<feature type="binding site" evidence="18">
    <location>
        <position position="409"/>
    </location>
    <ligand>
        <name>acetyl-CoA</name>
        <dbReference type="ChEBI" id="CHEBI:57288"/>
    </ligand>
</feature>
<dbReference type="PANTHER" id="PTHR43584">
    <property type="entry name" value="NUCLEOTIDYL TRANSFERASE"/>
    <property type="match status" value="1"/>
</dbReference>
<dbReference type="InterPro" id="IPR025877">
    <property type="entry name" value="MobA-like_NTP_Trfase"/>
</dbReference>
<comment type="subunit">
    <text evidence="18">Homotrimer.</text>
</comment>
<dbReference type="CDD" id="cd02540">
    <property type="entry name" value="GT2_GlmU_N_bac"/>
    <property type="match status" value="1"/>
</dbReference>
<dbReference type="PANTHER" id="PTHR43584:SF3">
    <property type="entry name" value="BIFUNCTIONAL PROTEIN GLMU"/>
    <property type="match status" value="1"/>
</dbReference>
<dbReference type="SUPFAM" id="SSF53448">
    <property type="entry name" value="Nucleotide-diphospho-sugar transferases"/>
    <property type="match status" value="1"/>
</dbReference>
<evidence type="ECO:0000313" key="21">
    <source>
        <dbReference type="Proteomes" id="UP000028702"/>
    </source>
</evidence>
<reference evidence="20 21" key="1">
    <citation type="submission" date="2014-07" db="EMBL/GenBank/DDBJ databases">
        <title>Tepidicaulis marinum gen. nov., sp. nov., a novel marine bacterium denitrifying nitrate to nitrous oxide strictly under microaerobic conditions.</title>
        <authorList>
            <person name="Takeuchi M."/>
            <person name="Yamagishi T."/>
            <person name="Kamagata Y."/>
            <person name="Oshima K."/>
            <person name="Hattori M."/>
            <person name="Katayama T."/>
            <person name="Hanada S."/>
            <person name="Tamaki H."/>
            <person name="Marumo K."/>
            <person name="Maeda H."/>
            <person name="Nedachi M."/>
            <person name="Iwasaki W."/>
            <person name="Suwa Y."/>
            <person name="Sakata S."/>
        </authorList>
    </citation>
    <scope>NUCLEOTIDE SEQUENCE [LARGE SCALE GENOMIC DNA]</scope>
    <source>
        <strain evidence="20 21">MA2</strain>
    </source>
</reference>
<evidence type="ECO:0000256" key="5">
    <source>
        <dbReference type="ARBA" id="ARBA00022679"/>
    </source>
</evidence>
<dbReference type="GO" id="GO:0009252">
    <property type="term" value="P:peptidoglycan biosynthetic process"/>
    <property type="evidence" value="ECO:0007669"/>
    <property type="project" value="UniProtKB-UniRule"/>
</dbReference>
<comment type="caution">
    <text evidence="18">Lacks conserved residue(s) required for the propagation of feature annotation.</text>
</comment>
<dbReference type="InterPro" id="IPR038009">
    <property type="entry name" value="GlmU_C_LbH"/>
</dbReference>
<comment type="pathway">
    <text evidence="18">Bacterial outer membrane biogenesis; LPS lipid A biosynthesis.</text>
</comment>
<evidence type="ECO:0000256" key="14">
    <source>
        <dbReference type="ARBA" id="ARBA00023316"/>
    </source>
</evidence>
<evidence type="ECO:0000313" key="20">
    <source>
        <dbReference type="EMBL" id="GAK43961.1"/>
    </source>
</evidence>
<comment type="similarity">
    <text evidence="2 18">In the C-terminal section; belongs to the transferase hexapeptide repeat family.</text>
</comment>
<evidence type="ECO:0000259" key="19">
    <source>
        <dbReference type="Pfam" id="PF12804"/>
    </source>
</evidence>
<evidence type="ECO:0000256" key="15">
    <source>
        <dbReference type="ARBA" id="ARBA00048247"/>
    </source>
</evidence>
<sequence length="449" mass="46729">MSVINSAIIVLAAGKGTRMKSARPKVLHELGGKAMLGHVLASAAACAGDKTVAVLAPGMDDVAEYALSHGATHVAYQKEQNGTGDAVKAAEELLSGLDGVAIVVFGDTPLVTPETLIRMKQACAAGNDVVVLGFQAEDPAPYGRLVLNGEGALVKIVEAKDASPEEAAIDLCNGGAMAVRTPLLFELLNDLKPDNAQGEYYLTDIAAEARARGLSMSVIECPEEEILGINSRLDLAVAEEIFQDRMREQALLNGATLLDPSTVYFSHDTQLGRDVLIGQNVVFGPGVKVDDGAEVKPFSHLEGVHVGAGAQIGPFARLRPGTDVGKKAKIGNFVETKKAKVEDGAKISHLSYIGDARVGVDANIGAGTITCNYDGYDKHFTDIGDGAFVGSNSSLVAPVSIGAGAYVGSGSVVTKNVEPDALAVARGKQFEKKGWAASFRASKEKSKSS</sequence>
<dbReference type="UniPathway" id="UPA00973"/>
<dbReference type="GO" id="GO:0003977">
    <property type="term" value="F:UDP-N-acetylglucosamine diphosphorylase activity"/>
    <property type="evidence" value="ECO:0007669"/>
    <property type="project" value="UniProtKB-UniRule"/>
</dbReference>
<dbReference type="STRING" id="1333998.M2A_0460"/>
<dbReference type="GO" id="GO:0000902">
    <property type="term" value="P:cell morphogenesis"/>
    <property type="evidence" value="ECO:0007669"/>
    <property type="project" value="UniProtKB-UniRule"/>
</dbReference>
<evidence type="ECO:0000256" key="9">
    <source>
        <dbReference type="ARBA" id="ARBA00022842"/>
    </source>
</evidence>